<keyword evidence="1" id="KW-0175">Coiled coil</keyword>
<dbReference type="InterPro" id="IPR036689">
    <property type="entry name" value="ESAT-6-like_sf"/>
</dbReference>
<dbReference type="STRING" id="362257.SVTN_17845"/>
<keyword evidence="4" id="KW-1185">Reference proteome</keyword>
<dbReference type="Gene3D" id="1.10.287.1060">
    <property type="entry name" value="ESAT-6-like"/>
    <property type="match status" value="1"/>
</dbReference>
<dbReference type="EMBL" id="CP010407">
    <property type="protein sequence ID" value="AJF69830.1"/>
    <property type="molecule type" value="Genomic_DNA"/>
</dbReference>
<dbReference type="Proteomes" id="UP000031774">
    <property type="component" value="Chromosome"/>
</dbReference>
<reference evidence="3 4" key="1">
    <citation type="submission" date="2014-12" db="EMBL/GenBank/DDBJ databases">
        <title>Complete genome sequence of Streptomyces vietnamensis strain GIMV4.0001, a genetic manipulable producer of the benzoisochromanequinone antibiotic granaticin.</title>
        <authorList>
            <person name="Deng M.R."/>
            <person name="Guo J."/>
            <person name="Ma L.Y."/>
            <person name="Feng G.D."/>
            <person name="Mo C.Y."/>
            <person name="Zhu H.H."/>
        </authorList>
    </citation>
    <scope>NUCLEOTIDE SEQUENCE [LARGE SCALE GENOMIC DNA]</scope>
    <source>
        <strain evidence="4">GIMV4.0001</strain>
    </source>
</reference>
<dbReference type="KEGG" id="svt:SVTN_17845"/>
<evidence type="ECO:0008006" key="5">
    <source>
        <dbReference type="Google" id="ProtNLM"/>
    </source>
</evidence>
<dbReference type="AlphaFoldDB" id="A0A0B5I6Z0"/>
<sequence length="137" mass="15176">MRNADLDVSEDGLTRLADDLDEMQRYLEQQTRRMDEVVDRVAAGWQGPTATAYRSLHRGVAEDAVRIRQVMVLLEAAMRASRDGFTERELDTLARIRRMQEGEDVSAAARALAVPDQAPTPGTGSDAGHPQSRILDV</sequence>
<feature type="coiled-coil region" evidence="1">
    <location>
        <begin position="13"/>
        <end position="40"/>
    </location>
</feature>
<dbReference type="Pfam" id="PF06013">
    <property type="entry name" value="WXG100"/>
    <property type="match status" value="1"/>
</dbReference>
<gene>
    <name evidence="3" type="ORF">SVTN_17845</name>
</gene>
<dbReference type="HOGENOM" id="CLU_151185_0_0_11"/>
<organism evidence="3 4">
    <name type="scientific">Streptomyces vietnamensis</name>
    <dbReference type="NCBI Taxonomy" id="362257"/>
    <lineage>
        <taxon>Bacteria</taxon>
        <taxon>Bacillati</taxon>
        <taxon>Actinomycetota</taxon>
        <taxon>Actinomycetes</taxon>
        <taxon>Kitasatosporales</taxon>
        <taxon>Streptomycetaceae</taxon>
        <taxon>Streptomyces</taxon>
    </lineage>
</organism>
<feature type="region of interest" description="Disordered" evidence="2">
    <location>
        <begin position="115"/>
        <end position="137"/>
    </location>
</feature>
<evidence type="ECO:0000313" key="4">
    <source>
        <dbReference type="Proteomes" id="UP000031774"/>
    </source>
</evidence>
<dbReference type="RefSeq" id="WP_041134008.1">
    <property type="nucleotide sequence ID" value="NZ_CP010407.1"/>
</dbReference>
<dbReference type="InterPro" id="IPR010310">
    <property type="entry name" value="T7SS_ESAT-6-like"/>
</dbReference>
<dbReference type="SUPFAM" id="SSF140453">
    <property type="entry name" value="EsxAB dimer-like"/>
    <property type="match status" value="1"/>
</dbReference>
<evidence type="ECO:0000256" key="2">
    <source>
        <dbReference type="SAM" id="MobiDB-lite"/>
    </source>
</evidence>
<proteinExistence type="predicted"/>
<protein>
    <recommendedName>
        <fullName evidence="5">WXG100 family type VII secretion target</fullName>
    </recommendedName>
</protein>
<accession>A0A0B5I6Z0</accession>
<evidence type="ECO:0000256" key="1">
    <source>
        <dbReference type="SAM" id="Coils"/>
    </source>
</evidence>
<name>A0A0B5I6Z0_9ACTN</name>
<evidence type="ECO:0000313" key="3">
    <source>
        <dbReference type="EMBL" id="AJF69830.1"/>
    </source>
</evidence>